<organism evidence="1 2">
    <name type="scientific">Flavivirga jejuensis</name>
    <dbReference type="NCBI Taxonomy" id="870487"/>
    <lineage>
        <taxon>Bacteria</taxon>
        <taxon>Pseudomonadati</taxon>
        <taxon>Bacteroidota</taxon>
        <taxon>Flavobacteriia</taxon>
        <taxon>Flavobacteriales</taxon>
        <taxon>Flavobacteriaceae</taxon>
        <taxon>Flavivirga</taxon>
    </lineage>
</organism>
<name>A0ABT8WQR4_9FLAO</name>
<sequence length="120" mass="13641">MIDRPITHLVINEIGIEEEEILVGATDNERWRWDMEDEVETGANSKTIVYVTLTDNGKGYAVSENAGFHASPGDPTREVAMSNLVELFEIAWSIKNDNLDYKDAREKYFGKKIKKTTNTM</sequence>
<evidence type="ECO:0000313" key="2">
    <source>
        <dbReference type="Proteomes" id="UP001176806"/>
    </source>
</evidence>
<reference evidence="1" key="1">
    <citation type="submission" date="2023-07" db="EMBL/GenBank/DDBJ databases">
        <title>Two novel species in the genus Flavivirga.</title>
        <authorList>
            <person name="Kwon K."/>
        </authorList>
    </citation>
    <scope>NUCLEOTIDE SEQUENCE</scope>
    <source>
        <strain evidence="1">KACC 14158</strain>
    </source>
</reference>
<comment type="caution">
    <text evidence="1">The sequence shown here is derived from an EMBL/GenBank/DDBJ whole genome shotgun (WGS) entry which is preliminary data.</text>
</comment>
<protein>
    <submittedName>
        <fullName evidence="1">Uncharacterized protein</fullName>
    </submittedName>
</protein>
<dbReference type="EMBL" id="JAUOEL010000005">
    <property type="protein sequence ID" value="MDO5975496.1"/>
    <property type="molecule type" value="Genomic_DNA"/>
</dbReference>
<dbReference type="Proteomes" id="UP001176806">
    <property type="component" value="Unassembled WGS sequence"/>
</dbReference>
<dbReference type="RefSeq" id="WP_303302704.1">
    <property type="nucleotide sequence ID" value="NZ_BAABDA010000050.1"/>
</dbReference>
<gene>
    <name evidence="1" type="ORF">Q4Q40_14970</name>
</gene>
<accession>A0ABT8WQR4</accession>
<evidence type="ECO:0000313" key="1">
    <source>
        <dbReference type="EMBL" id="MDO5975496.1"/>
    </source>
</evidence>
<proteinExistence type="predicted"/>
<keyword evidence="2" id="KW-1185">Reference proteome</keyword>